<dbReference type="GO" id="GO:0006298">
    <property type="term" value="P:mismatch repair"/>
    <property type="evidence" value="ECO:0007669"/>
    <property type="project" value="InterPro"/>
</dbReference>
<dbReference type="FunFam" id="3.40.1170.10:FF:000001">
    <property type="entry name" value="DNA mismatch repair protein MutS"/>
    <property type="match status" value="1"/>
</dbReference>
<dbReference type="SUPFAM" id="SSF55271">
    <property type="entry name" value="DNA repair protein MutS, domain I"/>
    <property type="match status" value="1"/>
</dbReference>
<dbReference type="EMBL" id="MTEJ01000429">
    <property type="protein sequence ID" value="OQX03129.1"/>
    <property type="molecule type" value="Genomic_DNA"/>
</dbReference>
<keyword evidence="7" id="KW-0234">DNA repair</keyword>
<feature type="domain" description="DNA mismatch repair protein MutS connector" evidence="10">
    <location>
        <begin position="128"/>
        <end position="176"/>
    </location>
</feature>
<proteinExistence type="inferred from homology"/>
<evidence type="ECO:0000259" key="9">
    <source>
        <dbReference type="Pfam" id="PF01624"/>
    </source>
</evidence>
<keyword evidence="3" id="KW-0547">Nucleotide-binding</keyword>
<feature type="non-terminal residue" evidence="11">
    <location>
        <position position="178"/>
    </location>
</feature>
<evidence type="ECO:0000256" key="6">
    <source>
        <dbReference type="ARBA" id="ARBA00023125"/>
    </source>
</evidence>
<dbReference type="Pfam" id="PF01624">
    <property type="entry name" value="MutS_I"/>
    <property type="match status" value="1"/>
</dbReference>
<name>A0A1Y1QDF6_9GAMM</name>
<evidence type="ECO:0000256" key="2">
    <source>
        <dbReference type="ARBA" id="ARBA00021982"/>
    </source>
</evidence>
<keyword evidence="4" id="KW-0227">DNA damage</keyword>
<dbReference type="GO" id="GO:0005524">
    <property type="term" value="F:ATP binding"/>
    <property type="evidence" value="ECO:0007669"/>
    <property type="project" value="UniProtKB-KW"/>
</dbReference>
<accession>A0A1Y1QDF6</accession>
<reference evidence="11 12" key="1">
    <citation type="submission" date="2017-01" db="EMBL/GenBank/DDBJ databases">
        <title>Novel large sulfur bacteria in the metagenomes of groundwater-fed chemosynthetic microbial mats in the Lake Huron basin.</title>
        <authorList>
            <person name="Sharrar A.M."/>
            <person name="Flood B.E."/>
            <person name="Bailey J.V."/>
            <person name="Jones D.S."/>
            <person name="Biddanda B."/>
            <person name="Ruberg S.A."/>
            <person name="Marcus D.N."/>
            <person name="Dick G.J."/>
        </authorList>
    </citation>
    <scope>NUCLEOTIDE SEQUENCE [LARGE SCALE GENOMIC DNA]</scope>
    <source>
        <strain evidence="11">A8</strain>
    </source>
</reference>
<feature type="domain" description="DNA mismatch repair protein MutS-like N-terminal" evidence="9">
    <location>
        <begin position="8"/>
        <end position="119"/>
    </location>
</feature>
<comment type="function">
    <text evidence="8">This protein is involved in the repair of mismatches in DNA. It is possible that it carries out the mismatch recognition step. This protein has a weak ATPase activity.</text>
</comment>
<comment type="similarity">
    <text evidence="1">Belongs to the DNA mismatch repair MutS family.</text>
</comment>
<evidence type="ECO:0000256" key="4">
    <source>
        <dbReference type="ARBA" id="ARBA00022763"/>
    </source>
</evidence>
<dbReference type="InterPro" id="IPR016151">
    <property type="entry name" value="DNA_mismatch_repair_MutS_N"/>
</dbReference>
<evidence type="ECO:0000313" key="11">
    <source>
        <dbReference type="EMBL" id="OQX03129.1"/>
    </source>
</evidence>
<dbReference type="Pfam" id="PF05188">
    <property type="entry name" value="MutS_II"/>
    <property type="match status" value="1"/>
</dbReference>
<dbReference type="InterPro" id="IPR036678">
    <property type="entry name" value="MutS_con_dom_sf"/>
</dbReference>
<organism evidence="11 12">
    <name type="scientific">Thiothrix lacustris</name>
    <dbReference type="NCBI Taxonomy" id="525917"/>
    <lineage>
        <taxon>Bacteria</taxon>
        <taxon>Pseudomonadati</taxon>
        <taxon>Pseudomonadota</taxon>
        <taxon>Gammaproteobacteria</taxon>
        <taxon>Thiotrichales</taxon>
        <taxon>Thiotrichaceae</taxon>
        <taxon>Thiothrix</taxon>
    </lineage>
</organism>
<dbReference type="Gene3D" id="3.30.420.110">
    <property type="entry name" value="MutS, connector domain"/>
    <property type="match status" value="1"/>
</dbReference>
<dbReference type="InterPro" id="IPR007860">
    <property type="entry name" value="DNA_mmatch_repair_MutS_con_dom"/>
</dbReference>
<dbReference type="InterPro" id="IPR007695">
    <property type="entry name" value="DNA_mismatch_repair_MutS-lik_N"/>
</dbReference>
<evidence type="ECO:0000256" key="1">
    <source>
        <dbReference type="ARBA" id="ARBA00006271"/>
    </source>
</evidence>
<comment type="caution">
    <text evidence="11">The sequence shown here is derived from an EMBL/GenBank/DDBJ whole genome shotgun (WGS) entry which is preliminary data.</text>
</comment>
<sequence>MSKEQQHTPMMQQYFRIKSEYPDILLFYRMGDFYELFMDDAKKAAALLDITLTARGSSAGDPIPMAGVPYHAVEQYLAKLLKVGESVAICEQVGDPAKSKGPVERKITRLLTPGTVTDDYLLDDRRDNLLVAIARQDTHYGIAAIDLSTGRFTVQEADSDTTLHNEIERLQPAEILHD</sequence>
<dbReference type="SUPFAM" id="SSF53150">
    <property type="entry name" value="DNA repair protein MutS, domain II"/>
    <property type="match status" value="1"/>
</dbReference>
<evidence type="ECO:0000256" key="5">
    <source>
        <dbReference type="ARBA" id="ARBA00022840"/>
    </source>
</evidence>
<evidence type="ECO:0000256" key="3">
    <source>
        <dbReference type="ARBA" id="ARBA00022741"/>
    </source>
</evidence>
<evidence type="ECO:0000259" key="10">
    <source>
        <dbReference type="Pfam" id="PF05188"/>
    </source>
</evidence>
<evidence type="ECO:0000256" key="8">
    <source>
        <dbReference type="ARBA" id="ARBA00024647"/>
    </source>
</evidence>
<gene>
    <name evidence="11" type="ORF">BWK73_40505</name>
</gene>
<dbReference type="Proteomes" id="UP000192491">
    <property type="component" value="Unassembled WGS sequence"/>
</dbReference>
<keyword evidence="5" id="KW-0067">ATP-binding</keyword>
<evidence type="ECO:0000313" key="12">
    <source>
        <dbReference type="Proteomes" id="UP000192491"/>
    </source>
</evidence>
<protein>
    <recommendedName>
        <fullName evidence="2">DNA mismatch repair protein MutS</fullName>
    </recommendedName>
</protein>
<keyword evidence="6" id="KW-0238">DNA-binding</keyword>
<dbReference type="GO" id="GO:0030983">
    <property type="term" value="F:mismatched DNA binding"/>
    <property type="evidence" value="ECO:0007669"/>
    <property type="project" value="InterPro"/>
</dbReference>
<dbReference type="Gene3D" id="3.40.1170.10">
    <property type="entry name" value="DNA repair protein MutS, domain I"/>
    <property type="match status" value="1"/>
</dbReference>
<evidence type="ECO:0000256" key="7">
    <source>
        <dbReference type="ARBA" id="ARBA00023204"/>
    </source>
</evidence>
<dbReference type="AlphaFoldDB" id="A0A1Y1QDF6"/>